<sequence length="89" mass="10588">MKKDLEDLWASFTSNVNWNQPHYLDKERLYRFFSHAHLQGEYVGQDLIGKYYPEPAEDSAKYDRWAWLVSEADIAGELLKTYDKERELG</sequence>
<dbReference type="AlphaFoldDB" id="A0A9X1FUQ5"/>
<reference evidence="1" key="1">
    <citation type="submission" date="2021-07" db="EMBL/GenBank/DDBJ databases">
        <title>Roseobacter insulae sp. nov., isolated from a tidal flat.</title>
        <authorList>
            <person name="Park S."/>
            <person name="Yoon J.-H."/>
        </authorList>
    </citation>
    <scope>NUCLEOTIDE SEQUENCE</scope>
    <source>
        <strain evidence="1">YSTF-M11</strain>
    </source>
</reference>
<gene>
    <name evidence="1" type="ORF">KX928_08995</name>
</gene>
<name>A0A9X1FUQ5_9RHOB</name>
<dbReference type="EMBL" id="JAHXDN010000002">
    <property type="protein sequence ID" value="MBW4707921.1"/>
    <property type="molecule type" value="Genomic_DNA"/>
</dbReference>
<protein>
    <submittedName>
        <fullName evidence="1">Uncharacterized protein</fullName>
    </submittedName>
</protein>
<dbReference type="Proteomes" id="UP001138661">
    <property type="component" value="Unassembled WGS sequence"/>
</dbReference>
<organism evidence="1 2">
    <name type="scientific">Roseobacter insulae</name>
    <dbReference type="NCBI Taxonomy" id="2859783"/>
    <lineage>
        <taxon>Bacteria</taxon>
        <taxon>Pseudomonadati</taxon>
        <taxon>Pseudomonadota</taxon>
        <taxon>Alphaproteobacteria</taxon>
        <taxon>Rhodobacterales</taxon>
        <taxon>Roseobacteraceae</taxon>
        <taxon>Roseobacter</taxon>
    </lineage>
</organism>
<keyword evidence="2" id="KW-1185">Reference proteome</keyword>
<evidence type="ECO:0000313" key="2">
    <source>
        <dbReference type="Proteomes" id="UP001138661"/>
    </source>
</evidence>
<comment type="caution">
    <text evidence="1">The sequence shown here is derived from an EMBL/GenBank/DDBJ whole genome shotgun (WGS) entry which is preliminary data.</text>
</comment>
<evidence type="ECO:0000313" key="1">
    <source>
        <dbReference type="EMBL" id="MBW4707921.1"/>
    </source>
</evidence>
<proteinExistence type="predicted"/>
<dbReference type="RefSeq" id="WP_219501235.1">
    <property type="nucleotide sequence ID" value="NZ_JAHXDN010000002.1"/>
</dbReference>
<accession>A0A9X1FUQ5</accession>